<dbReference type="STRING" id="1619308.B5808_15935"/>
<protein>
    <submittedName>
        <fullName evidence="1">Uncharacterized protein</fullName>
    </submittedName>
</protein>
<evidence type="ECO:0000313" key="1">
    <source>
        <dbReference type="EMBL" id="ARJ06544.1"/>
    </source>
</evidence>
<evidence type="ECO:0000313" key="2">
    <source>
        <dbReference type="Proteomes" id="UP000192775"/>
    </source>
</evidence>
<dbReference type="AlphaFoldDB" id="A0A1X9LMW9"/>
<dbReference type="Proteomes" id="UP000192775">
    <property type="component" value="Chromosome"/>
</dbReference>
<dbReference type="RefSeq" id="WP_085020682.1">
    <property type="nucleotide sequence ID" value="NZ_BMHD01000001.1"/>
</dbReference>
<name>A0A1X9LMW9_9MICO</name>
<reference evidence="1 2" key="1">
    <citation type="submission" date="2017-04" db="EMBL/GenBank/DDBJ databases">
        <authorList>
            <person name="Afonso C.L."/>
            <person name="Miller P.J."/>
            <person name="Scott M.A."/>
            <person name="Spackman E."/>
            <person name="Goraichik I."/>
            <person name="Dimitrov K.M."/>
            <person name="Suarez D.L."/>
            <person name="Swayne D.E."/>
        </authorList>
    </citation>
    <scope>NUCLEOTIDE SEQUENCE [LARGE SCALE GENOMIC DNA]</scope>
    <source>
        <strain evidence="2">XA(T)</strain>
    </source>
</reference>
<proteinExistence type="predicted"/>
<gene>
    <name evidence="1" type="ORF">B5808_15935</name>
</gene>
<accession>A0A1X9LMW9</accession>
<dbReference type="EMBL" id="CP020715">
    <property type="protein sequence ID" value="ARJ06544.1"/>
    <property type="molecule type" value="Genomic_DNA"/>
</dbReference>
<dbReference type="KEGG" id="cphy:B5808_15935"/>
<keyword evidence="2" id="KW-1185">Reference proteome</keyword>
<sequence length="97" mass="10704">MAKHRVVIELEIEVEDEDAFKDAQIVDMDPRAMALSDPDDESVTKMVTAAVLFDVHWRRRGLNPSLSSTGWRVRSADGGWIEHVLPAEPPLPPASGA</sequence>
<organism evidence="1 2">
    <name type="scientific">Cnuibacter physcomitrellae</name>
    <dbReference type="NCBI Taxonomy" id="1619308"/>
    <lineage>
        <taxon>Bacteria</taxon>
        <taxon>Bacillati</taxon>
        <taxon>Actinomycetota</taxon>
        <taxon>Actinomycetes</taxon>
        <taxon>Micrococcales</taxon>
        <taxon>Microbacteriaceae</taxon>
        <taxon>Cnuibacter</taxon>
    </lineage>
</organism>